<organism evidence="5 6">
    <name type="scientific">Oceanipulchritudo coccoides</name>
    <dbReference type="NCBI Taxonomy" id="2706888"/>
    <lineage>
        <taxon>Bacteria</taxon>
        <taxon>Pseudomonadati</taxon>
        <taxon>Verrucomicrobiota</taxon>
        <taxon>Opitutia</taxon>
        <taxon>Puniceicoccales</taxon>
        <taxon>Oceanipulchritudinaceae</taxon>
        <taxon>Oceanipulchritudo</taxon>
    </lineage>
</organism>
<sequence>MDLKQNGTSIGLVETSSIARGIYVADTMMKAADVQIIVNRTICPGKYMVLVGGSVARVSAAIEAGVQAAAHTCVDHFTIANVHPEVFPAISGVTHLPEMKALGVIEGFSVASVIKAADASVKAADVQLVTIHLAMAIGGKAFVTLTGDVAAVEAAVQAGADVISRKGMLVESVVIASPTPEIVSEFV</sequence>
<keyword evidence="2" id="KW-1283">Bacterial microcompartment</keyword>
<dbReference type="GO" id="GO:0031469">
    <property type="term" value="C:bacterial microcompartment"/>
    <property type="evidence" value="ECO:0007669"/>
    <property type="project" value="UniProtKB-SubCell"/>
</dbReference>
<accession>A0A6B2M053</accession>
<evidence type="ECO:0000256" key="3">
    <source>
        <dbReference type="PROSITE-ProRule" id="PRU01278"/>
    </source>
</evidence>
<dbReference type="CDD" id="cd07053">
    <property type="entry name" value="BMC_PduT_repeat1"/>
    <property type="match status" value="1"/>
</dbReference>
<feature type="domain" description="BMC" evidence="4">
    <location>
        <begin position="101"/>
        <end position="187"/>
    </location>
</feature>
<dbReference type="RefSeq" id="WP_163963668.1">
    <property type="nucleotide sequence ID" value="NZ_JAAGNX010000002.1"/>
</dbReference>
<dbReference type="Pfam" id="PF00936">
    <property type="entry name" value="BMC"/>
    <property type="match status" value="2"/>
</dbReference>
<dbReference type="SUPFAM" id="SSF143414">
    <property type="entry name" value="CcmK-like"/>
    <property type="match status" value="2"/>
</dbReference>
<keyword evidence="6" id="KW-1185">Reference proteome</keyword>
<dbReference type="PANTHER" id="PTHR33941:SF11">
    <property type="entry name" value="BACTERIAL MICROCOMPARTMENT SHELL PROTEIN PDUJ"/>
    <property type="match status" value="1"/>
</dbReference>
<comment type="similarity">
    <text evidence="3">Belongs to the bacterial microcompartments protein family.</text>
</comment>
<dbReference type="PROSITE" id="PS51930">
    <property type="entry name" value="BMC_2"/>
    <property type="match status" value="2"/>
</dbReference>
<name>A0A6B2M053_9BACT</name>
<proteinExistence type="inferred from homology"/>
<comment type="subcellular location">
    <subcellularLocation>
        <location evidence="1">Bacterial microcompartment</location>
    </subcellularLocation>
</comment>
<dbReference type="SMART" id="SM00877">
    <property type="entry name" value="BMC"/>
    <property type="match status" value="2"/>
</dbReference>
<dbReference type="Gene3D" id="3.30.70.1710">
    <property type="match status" value="2"/>
</dbReference>
<dbReference type="Proteomes" id="UP000478417">
    <property type="component" value="Unassembled WGS sequence"/>
</dbReference>
<gene>
    <name evidence="5" type="ORF">G0Q06_06460</name>
</gene>
<feature type="domain" description="BMC" evidence="4">
    <location>
        <begin position="9"/>
        <end position="91"/>
    </location>
</feature>
<dbReference type="InterPro" id="IPR050575">
    <property type="entry name" value="BMC_shell"/>
</dbReference>
<evidence type="ECO:0000259" key="4">
    <source>
        <dbReference type="PROSITE" id="PS51930"/>
    </source>
</evidence>
<dbReference type="AlphaFoldDB" id="A0A6B2M053"/>
<dbReference type="InterPro" id="IPR044872">
    <property type="entry name" value="CcmK/CsoS1_BMC"/>
</dbReference>
<evidence type="ECO:0000313" key="5">
    <source>
        <dbReference type="EMBL" id="NDV62083.1"/>
    </source>
</evidence>
<reference evidence="5 6" key="1">
    <citation type="submission" date="2020-02" db="EMBL/GenBank/DDBJ databases">
        <title>Albibacoteraceae fam. nov., the first described family within the subdivision 4 Verrucomicrobia.</title>
        <authorList>
            <person name="Xi F."/>
        </authorList>
    </citation>
    <scope>NUCLEOTIDE SEQUENCE [LARGE SCALE GENOMIC DNA]</scope>
    <source>
        <strain evidence="5 6">CK1056</strain>
    </source>
</reference>
<comment type="caution">
    <text evidence="5">The sequence shown here is derived from an EMBL/GenBank/DDBJ whole genome shotgun (WGS) entry which is preliminary data.</text>
</comment>
<evidence type="ECO:0000313" key="6">
    <source>
        <dbReference type="Proteomes" id="UP000478417"/>
    </source>
</evidence>
<protein>
    <submittedName>
        <fullName evidence="5">BMC domain-containing protein</fullName>
    </submittedName>
</protein>
<dbReference type="InterPro" id="IPR000249">
    <property type="entry name" value="BMC_dom"/>
</dbReference>
<evidence type="ECO:0000256" key="1">
    <source>
        <dbReference type="ARBA" id="ARBA00024322"/>
    </source>
</evidence>
<dbReference type="EMBL" id="JAAGNX010000002">
    <property type="protein sequence ID" value="NDV62083.1"/>
    <property type="molecule type" value="Genomic_DNA"/>
</dbReference>
<dbReference type="PIRSF" id="PIRSF034834">
    <property type="entry name" value="PduT"/>
    <property type="match status" value="1"/>
</dbReference>
<dbReference type="CDD" id="cd07054">
    <property type="entry name" value="BMC_PduT_repeat2"/>
    <property type="match status" value="1"/>
</dbReference>
<dbReference type="InterPro" id="IPR037233">
    <property type="entry name" value="CcmK-like_sf"/>
</dbReference>
<dbReference type="InterPro" id="IPR011238">
    <property type="entry name" value="Micro_shell_prot_PduT"/>
</dbReference>
<dbReference type="PANTHER" id="PTHR33941">
    <property type="entry name" value="PROPANEDIOL UTILIZATION PROTEIN PDUA"/>
    <property type="match status" value="1"/>
</dbReference>
<evidence type="ECO:0000256" key="2">
    <source>
        <dbReference type="ARBA" id="ARBA00024446"/>
    </source>
</evidence>